<dbReference type="InterPro" id="IPR036990">
    <property type="entry name" value="M14A-like_propep"/>
</dbReference>
<evidence type="ECO:0000256" key="3">
    <source>
        <dbReference type="ARBA" id="ARBA00005988"/>
    </source>
</evidence>
<feature type="active site" description="Proton donor/acceptor" evidence="15">
    <location>
        <position position="377"/>
    </location>
</feature>
<dbReference type="Proteomes" id="UP000092462">
    <property type="component" value="Unassembled WGS sequence"/>
</dbReference>
<keyword evidence="12" id="KW-1015">Disulfide bond</keyword>
<evidence type="ECO:0000256" key="12">
    <source>
        <dbReference type="ARBA" id="ARBA00023157"/>
    </source>
</evidence>
<dbReference type="PROSITE" id="PS00132">
    <property type="entry name" value="CARBOXYPEPT_ZN_1"/>
    <property type="match status" value="1"/>
</dbReference>
<evidence type="ECO:0000256" key="15">
    <source>
        <dbReference type="PROSITE-ProRule" id="PRU01379"/>
    </source>
</evidence>
<evidence type="ECO:0000256" key="2">
    <source>
        <dbReference type="ARBA" id="ARBA00004613"/>
    </source>
</evidence>
<keyword evidence="8" id="KW-0732">Signal</keyword>
<dbReference type="Gene3D" id="3.40.630.10">
    <property type="entry name" value="Zn peptidases"/>
    <property type="match status" value="1"/>
</dbReference>
<dbReference type="GO" id="GO:0005615">
    <property type="term" value="C:extracellular space"/>
    <property type="evidence" value="ECO:0007669"/>
    <property type="project" value="TreeGrafter"/>
</dbReference>
<comment type="similarity">
    <text evidence="3 15">Belongs to the peptidase M14 family.</text>
</comment>
<dbReference type="FunFam" id="3.40.630.10:FF:000040">
    <property type="entry name" value="zinc carboxypeptidase"/>
    <property type="match status" value="1"/>
</dbReference>
<name>A0A1B0GMU2_PHLPP</name>
<keyword evidence="6" id="KW-0645">Protease</keyword>
<dbReference type="SUPFAM" id="SSF53187">
    <property type="entry name" value="Zn-dependent exopeptidases"/>
    <property type="match status" value="1"/>
</dbReference>
<keyword evidence="9" id="KW-0378">Hydrolase</keyword>
<evidence type="ECO:0000259" key="16">
    <source>
        <dbReference type="PROSITE" id="PS52035"/>
    </source>
</evidence>
<evidence type="ECO:0000256" key="10">
    <source>
        <dbReference type="ARBA" id="ARBA00022833"/>
    </source>
</evidence>
<organism evidence="17 18">
    <name type="scientific">Phlebotomus papatasi</name>
    <name type="common">Sandfly</name>
    <dbReference type="NCBI Taxonomy" id="29031"/>
    <lineage>
        <taxon>Eukaryota</taxon>
        <taxon>Metazoa</taxon>
        <taxon>Ecdysozoa</taxon>
        <taxon>Arthropoda</taxon>
        <taxon>Hexapoda</taxon>
        <taxon>Insecta</taxon>
        <taxon>Pterygota</taxon>
        <taxon>Neoptera</taxon>
        <taxon>Endopterygota</taxon>
        <taxon>Diptera</taxon>
        <taxon>Nematocera</taxon>
        <taxon>Psychodoidea</taxon>
        <taxon>Psychodidae</taxon>
        <taxon>Phlebotomus</taxon>
        <taxon>Phlebotomus</taxon>
    </lineage>
</organism>
<evidence type="ECO:0000256" key="11">
    <source>
        <dbReference type="ARBA" id="ARBA00023049"/>
    </source>
</evidence>
<keyword evidence="7" id="KW-0479">Metal-binding</keyword>
<dbReference type="Gene3D" id="3.30.70.340">
    <property type="entry name" value="Metallocarboxypeptidase-like"/>
    <property type="match status" value="1"/>
</dbReference>
<evidence type="ECO:0000256" key="14">
    <source>
        <dbReference type="ARBA" id="ARBA00069039"/>
    </source>
</evidence>
<dbReference type="SUPFAM" id="SSF54897">
    <property type="entry name" value="Protease propeptides/inhibitors"/>
    <property type="match status" value="1"/>
</dbReference>
<evidence type="ECO:0000256" key="7">
    <source>
        <dbReference type="ARBA" id="ARBA00022723"/>
    </source>
</evidence>
<dbReference type="InterPro" id="IPR003146">
    <property type="entry name" value="M14A_act_pep"/>
</dbReference>
<dbReference type="InterPro" id="IPR000834">
    <property type="entry name" value="Peptidase_M14"/>
</dbReference>
<dbReference type="EnsemblMetazoa" id="PPAI003289-RA">
    <property type="protein sequence ID" value="PPAI003289-PA"/>
    <property type="gene ID" value="PPAI003289"/>
</dbReference>
<dbReference type="GO" id="GO:0006508">
    <property type="term" value="P:proteolysis"/>
    <property type="evidence" value="ECO:0007669"/>
    <property type="project" value="UniProtKB-KW"/>
</dbReference>
<keyword evidence="4" id="KW-0964">Secreted</keyword>
<dbReference type="InterPro" id="IPR057246">
    <property type="entry name" value="CARBOXYPEPT_ZN_1"/>
</dbReference>
<dbReference type="EMBL" id="AJVK01003756">
    <property type="status" value="NOT_ANNOTATED_CDS"/>
    <property type="molecule type" value="Genomic_DNA"/>
</dbReference>
<feature type="domain" description="Peptidase M14" evidence="16">
    <location>
        <begin position="121"/>
        <end position="413"/>
    </location>
</feature>
<evidence type="ECO:0000256" key="5">
    <source>
        <dbReference type="ARBA" id="ARBA00022645"/>
    </source>
</evidence>
<evidence type="ECO:0000256" key="13">
    <source>
        <dbReference type="ARBA" id="ARBA00057299"/>
    </source>
</evidence>
<evidence type="ECO:0000256" key="9">
    <source>
        <dbReference type="ARBA" id="ARBA00022801"/>
    </source>
</evidence>
<evidence type="ECO:0000256" key="1">
    <source>
        <dbReference type="ARBA" id="ARBA00001947"/>
    </source>
</evidence>
<evidence type="ECO:0000256" key="4">
    <source>
        <dbReference type="ARBA" id="ARBA00022525"/>
    </source>
</evidence>
<dbReference type="VEuPathDB" id="VectorBase:PPAI003289"/>
<dbReference type="PANTHER" id="PTHR11705:SF156">
    <property type="entry name" value="RH39904P-RELATED"/>
    <property type="match status" value="1"/>
</dbReference>
<dbReference type="Pfam" id="PF00246">
    <property type="entry name" value="Peptidase_M14"/>
    <property type="match status" value="1"/>
</dbReference>
<accession>A0A1B0GMU2</accession>
<dbReference type="CDD" id="cd03860">
    <property type="entry name" value="M14_CP_A-B_like"/>
    <property type="match status" value="1"/>
</dbReference>
<keyword evidence="11" id="KW-0482">Metalloprotease</keyword>
<proteinExistence type="inferred from homology"/>
<comment type="function">
    <text evidence="13">Involved in the digestion of the blood meal.</text>
</comment>
<keyword evidence="18" id="KW-1185">Reference proteome</keyword>
<dbReference type="GO" id="GO:0008270">
    <property type="term" value="F:zinc ion binding"/>
    <property type="evidence" value="ECO:0007669"/>
    <property type="project" value="InterPro"/>
</dbReference>
<evidence type="ECO:0000313" key="18">
    <source>
        <dbReference type="Proteomes" id="UP000092462"/>
    </source>
</evidence>
<protein>
    <recommendedName>
        <fullName evidence="14">Zinc carboxypeptidase A 1</fullName>
    </recommendedName>
</protein>
<dbReference type="PRINTS" id="PR00765">
    <property type="entry name" value="CRBOXYPTASEA"/>
</dbReference>
<evidence type="ECO:0000256" key="6">
    <source>
        <dbReference type="ARBA" id="ARBA00022670"/>
    </source>
</evidence>
<dbReference type="PROSITE" id="PS52035">
    <property type="entry name" value="PEPTIDASE_M14"/>
    <property type="match status" value="1"/>
</dbReference>
<dbReference type="VEuPathDB" id="VectorBase:PPAPM1_011467"/>
<comment type="cofactor">
    <cofactor evidence="1">
        <name>Zn(2+)</name>
        <dbReference type="ChEBI" id="CHEBI:29105"/>
    </cofactor>
</comment>
<keyword evidence="5" id="KW-0121">Carboxypeptidase</keyword>
<dbReference type="AlphaFoldDB" id="A0A1B0GMU2"/>
<dbReference type="SMART" id="SM00631">
    <property type="entry name" value="Zn_pept"/>
    <property type="match status" value="1"/>
</dbReference>
<evidence type="ECO:0000313" key="17">
    <source>
        <dbReference type="EnsemblMetazoa" id="PPAI003289-PA"/>
    </source>
</evidence>
<evidence type="ECO:0000256" key="8">
    <source>
        <dbReference type="ARBA" id="ARBA00022729"/>
    </source>
</evidence>
<reference evidence="17" key="1">
    <citation type="submission" date="2022-08" db="UniProtKB">
        <authorList>
            <consortium name="EnsemblMetazoa"/>
        </authorList>
    </citation>
    <scope>IDENTIFICATION</scope>
    <source>
        <strain evidence="17">Israel</strain>
    </source>
</reference>
<comment type="subcellular location">
    <subcellularLocation>
        <location evidence="2">Secreted</location>
    </subcellularLocation>
</comment>
<dbReference type="Pfam" id="PF02244">
    <property type="entry name" value="Propep_M14"/>
    <property type="match status" value="1"/>
</dbReference>
<dbReference type="PANTHER" id="PTHR11705">
    <property type="entry name" value="PROTEASE FAMILY M14 CARBOXYPEPTIDASE A,B"/>
    <property type="match status" value="1"/>
</dbReference>
<dbReference type="GO" id="GO:0004181">
    <property type="term" value="F:metallocarboxypeptidase activity"/>
    <property type="evidence" value="ECO:0007669"/>
    <property type="project" value="InterPro"/>
</dbReference>
<dbReference type="FunFam" id="3.30.70.340:FF:000002">
    <property type="entry name" value="Carboxypeptidase A"/>
    <property type="match status" value="1"/>
</dbReference>
<sequence>MKTTVVWITLFCTFGQILGEVARYDNYRLYSVSTNSIKDISILNDLEANSDSVIFLSKPSKESGESQVVVAPHKLADFVDLLQRHGLRFRILEKNLQRQIDLERKIMKRSNHKSDEFDFDKYHTLEELHNWLHSLEKKYPDVVKVVSAGKSFEGRDLLGVELCHGENKPGVFVESGIHAREWITPATTVFLVNELLTSTDPDVRYLAENFTWYVLPSVNPDGYVHTHEKNRLWRKTRKPHGTCVGVDANRNWDFHWNEVGASNQPCSDTYAGPEAFSEPETVAVSNYVKELKDKVHLYLSFHSFSQLIIFPNGYTSQHVVNHKDLQDVGDVAAKALSKRYGTKYTVGPIYETIYPAAGTSIDWSYGAMNVSLSFCYELRPKTLFQGGFQLPANQIRPTALETLDSLVAMVKRSEELNYFETV</sequence>
<keyword evidence="10" id="KW-0862">Zinc</keyword>